<evidence type="ECO:0000313" key="3">
    <source>
        <dbReference type="Proteomes" id="UP001145021"/>
    </source>
</evidence>
<feature type="region of interest" description="Disordered" evidence="1">
    <location>
        <begin position="1"/>
        <end position="42"/>
    </location>
</feature>
<gene>
    <name evidence="2" type="ORF">LPJ64_002077</name>
</gene>
<feature type="compositionally biased region" description="Polar residues" evidence="1">
    <location>
        <begin position="205"/>
        <end position="221"/>
    </location>
</feature>
<dbReference type="AlphaFoldDB" id="A0A9W7XK75"/>
<accession>A0A9W7XK75</accession>
<sequence length="586" mass="63165">MSSNNHPFSQQQQNRRQSQTASNAARLAFQRSRANSNAQQQLQLQLQQQQQLNVHSRASIRELQQARGAKQPVGNASSVLDDLGHLHNQNSKDIHAVFVSTPIESITGSAYVSGHLTPSDQWVAVGSESSGVISLTSSDNEDEYEDASKSKNSGFRDPSIATSTSDNTSATNEHSSSYSHRQPNDKSKSMGKQPQQRPDRDSADTHYQQGHDQWHSEQPMQMQHPALYGTSGQTGNDSRWEDEQDLETEKAVHLLRESVASLLSSSGNSGASSVASAQASISTGGISRRDQRTGIRHRSLGPAYRPTRSPSSLSKISEPCYPPSAPRRKFAPNLDHFSDITLSSNSTPPFASLPLVNQHHQQTPATQFPTYDEFKQQQQQQQHSVPAVTSALVDNRATDGLAARKRANTADTFDSFADIVAHPLLADVADHNKPLAAESSLYSAATRSPFASIMTLSPVVVTEKDSGPSNDHRSSPELVNKARAAAALEQAIHCPMRLLKKQSACLASQQNPLTSALVGADDTAVRDSPTSDDAHASSSGWARYTGYAIVGFGMGTLVGMLCLEMASAPAMPIPRATRSFPVAAGT</sequence>
<reference evidence="2" key="1">
    <citation type="submission" date="2022-07" db="EMBL/GenBank/DDBJ databases">
        <title>Phylogenomic reconstructions and comparative analyses of Kickxellomycotina fungi.</title>
        <authorList>
            <person name="Reynolds N.K."/>
            <person name="Stajich J.E."/>
            <person name="Barry K."/>
            <person name="Grigoriev I.V."/>
            <person name="Crous P."/>
            <person name="Smith M.E."/>
        </authorList>
    </citation>
    <scope>NUCLEOTIDE SEQUENCE</scope>
    <source>
        <strain evidence="2">NBRC 105413</strain>
    </source>
</reference>
<comment type="caution">
    <text evidence="2">The sequence shown here is derived from an EMBL/GenBank/DDBJ whole genome shotgun (WGS) entry which is preliminary data.</text>
</comment>
<evidence type="ECO:0000313" key="2">
    <source>
        <dbReference type="EMBL" id="KAJ1646432.1"/>
    </source>
</evidence>
<organism evidence="2 3">
    <name type="scientific">Coemansia asiatica</name>
    <dbReference type="NCBI Taxonomy" id="1052880"/>
    <lineage>
        <taxon>Eukaryota</taxon>
        <taxon>Fungi</taxon>
        <taxon>Fungi incertae sedis</taxon>
        <taxon>Zoopagomycota</taxon>
        <taxon>Kickxellomycotina</taxon>
        <taxon>Kickxellomycetes</taxon>
        <taxon>Kickxellales</taxon>
        <taxon>Kickxellaceae</taxon>
        <taxon>Coemansia</taxon>
    </lineage>
</organism>
<feature type="compositionally biased region" description="Low complexity" evidence="1">
    <location>
        <begin position="264"/>
        <end position="282"/>
    </location>
</feature>
<keyword evidence="3" id="KW-1185">Reference proteome</keyword>
<protein>
    <submittedName>
        <fullName evidence="2">Uncharacterized protein</fullName>
    </submittedName>
</protein>
<feature type="compositionally biased region" description="Low complexity" evidence="1">
    <location>
        <begin position="159"/>
        <end position="172"/>
    </location>
</feature>
<evidence type="ECO:0000256" key="1">
    <source>
        <dbReference type="SAM" id="MobiDB-lite"/>
    </source>
</evidence>
<feature type="compositionally biased region" description="Low complexity" evidence="1">
    <location>
        <begin position="9"/>
        <end position="19"/>
    </location>
</feature>
<name>A0A9W7XK75_9FUNG</name>
<dbReference type="EMBL" id="JANBOH010000061">
    <property type="protein sequence ID" value="KAJ1646432.1"/>
    <property type="molecule type" value="Genomic_DNA"/>
</dbReference>
<proteinExistence type="predicted"/>
<feature type="region of interest" description="Disordered" evidence="1">
    <location>
        <begin position="264"/>
        <end position="320"/>
    </location>
</feature>
<dbReference type="Proteomes" id="UP001145021">
    <property type="component" value="Unassembled WGS sequence"/>
</dbReference>
<feature type="region of interest" description="Disordered" evidence="1">
    <location>
        <begin position="132"/>
        <end position="247"/>
    </location>
</feature>